<feature type="transmembrane region" description="Helical" evidence="2">
    <location>
        <begin position="435"/>
        <end position="453"/>
    </location>
</feature>
<protein>
    <submittedName>
        <fullName evidence="3">Uncharacterized protein</fullName>
    </submittedName>
</protein>
<feature type="transmembrane region" description="Helical" evidence="2">
    <location>
        <begin position="218"/>
        <end position="240"/>
    </location>
</feature>
<feature type="transmembrane region" description="Helical" evidence="2">
    <location>
        <begin position="161"/>
        <end position="179"/>
    </location>
</feature>
<feature type="transmembrane region" description="Helical" evidence="2">
    <location>
        <begin position="473"/>
        <end position="493"/>
    </location>
</feature>
<feature type="compositionally biased region" description="Basic and acidic residues" evidence="1">
    <location>
        <begin position="362"/>
        <end position="381"/>
    </location>
</feature>
<keyword evidence="2" id="KW-0472">Membrane</keyword>
<evidence type="ECO:0000256" key="1">
    <source>
        <dbReference type="SAM" id="MobiDB-lite"/>
    </source>
</evidence>
<dbReference type="EMBL" id="JAUKUD010000006">
    <property type="protein sequence ID" value="KAK0741427.1"/>
    <property type="molecule type" value="Genomic_DNA"/>
</dbReference>
<dbReference type="AlphaFoldDB" id="A0AA40EL94"/>
<accession>A0AA40EL94</accession>
<feature type="transmembrane region" description="Helical" evidence="2">
    <location>
        <begin position="6"/>
        <end position="27"/>
    </location>
</feature>
<feature type="compositionally biased region" description="Polar residues" evidence="1">
    <location>
        <begin position="350"/>
        <end position="360"/>
    </location>
</feature>
<feature type="transmembrane region" description="Helical" evidence="2">
    <location>
        <begin position="131"/>
        <end position="149"/>
    </location>
</feature>
<keyword evidence="4" id="KW-1185">Reference proteome</keyword>
<proteinExistence type="predicted"/>
<name>A0AA40EL94_9PEZI</name>
<evidence type="ECO:0000313" key="3">
    <source>
        <dbReference type="EMBL" id="KAK0741427.1"/>
    </source>
</evidence>
<gene>
    <name evidence="3" type="ORF">B0T18DRAFT_420132</name>
</gene>
<feature type="transmembrane region" description="Helical" evidence="2">
    <location>
        <begin position="404"/>
        <end position="423"/>
    </location>
</feature>
<feature type="region of interest" description="Disordered" evidence="1">
    <location>
        <begin position="346"/>
        <end position="386"/>
    </location>
</feature>
<evidence type="ECO:0000313" key="4">
    <source>
        <dbReference type="Proteomes" id="UP001172155"/>
    </source>
</evidence>
<sequence>MLATISRLVLASALFYLQLVIFVVELLGIRWNNLFSTNPTKTRWKFGSNTPQRRRQTTIFRQFIAPLILGVFAAVSIGVAFSKSRTVDRPDANIAPSSVDRDPFGNFTQCDDSSYGPQQVDADIAGDGIRIAIWTQIGFLIFIAILGTFHCKATGAKELGAGLAATHFSLAVALLVQYGRGTLTPADAIIGAMILDAQNSALLIQLATKETLAARWQVGIIAACQLTGLAVIAFFVAAFGGGPATADTYPPPSPDCRQCLRVFWWAFLRSKACSGVTDDGQRTGYIEKVVFGVYYACRCLSSVQAIFSAFINTQHFHLAEKENRPLNAITFPHLAAYRDRVRLGGDPETASLQSPSNTPSDVPRDDQERGEVTARVSERSYTDGPLDGPVGRRIHFAGYPSTVTVMYCSYGVFALASMVAAELSMRDNDLRPSSGIFSVGQIIGIVVAGATSVRAAWLFLRMFFDTGKNGFKFLWPFSFDYLGALYSPSFIVYPTWRDSQPSFPEYRDGPPWNHNELRLGDVLTFNRAEGHVSVSRLQNLNGIPGVDKLMFSDSIPDALARAYEIGDFPMDILEVRYLFPDSQDIVDRLLSDSAELAFRLPEALIPQNQRKRNSKFIVTGLMLARRPRTNAGAWPSSTNAQSTVLFAYQLRAVHRRNGDMVDLHIVYDEAKIAEWNVRYYREGGRVGEAQEAPLDPRVRSDRLVMSGAL</sequence>
<organism evidence="3 4">
    <name type="scientific">Schizothecium vesticola</name>
    <dbReference type="NCBI Taxonomy" id="314040"/>
    <lineage>
        <taxon>Eukaryota</taxon>
        <taxon>Fungi</taxon>
        <taxon>Dikarya</taxon>
        <taxon>Ascomycota</taxon>
        <taxon>Pezizomycotina</taxon>
        <taxon>Sordariomycetes</taxon>
        <taxon>Sordariomycetidae</taxon>
        <taxon>Sordariales</taxon>
        <taxon>Schizotheciaceae</taxon>
        <taxon>Schizothecium</taxon>
    </lineage>
</organism>
<keyword evidence="2" id="KW-1133">Transmembrane helix</keyword>
<evidence type="ECO:0000256" key="2">
    <source>
        <dbReference type="SAM" id="Phobius"/>
    </source>
</evidence>
<feature type="transmembrane region" description="Helical" evidence="2">
    <location>
        <begin position="63"/>
        <end position="81"/>
    </location>
</feature>
<dbReference type="Proteomes" id="UP001172155">
    <property type="component" value="Unassembled WGS sequence"/>
</dbReference>
<comment type="caution">
    <text evidence="3">The sequence shown here is derived from an EMBL/GenBank/DDBJ whole genome shotgun (WGS) entry which is preliminary data.</text>
</comment>
<keyword evidence="2" id="KW-0812">Transmembrane</keyword>
<reference evidence="3" key="1">
    <citation type="submission" date="2023-06" db="EMBL/GenBank/DDBJ databases">
        <title>Genome-scale phylogeny and comparative genomics of the fungal order Sordariales.</title>
        <authorList>
            <consortium name="Lawrence Berkeley National Laboratory"/>
            <person name="Hensen N."/>
            <person name="Bonometti L."/>
            <person name="Westerberg I."/>
            <person name="Brannstrom I.O."/>
            <person name="Guillou S."/>
            <person name="Cros-Aarteil S."/>
            <person name="Calhoun S."/>
            <person name="Haridas S."/>
            <person name="Kuo A."/>
            <person name="Mondo S."/>
            <person name="Pangilinan J."/>
            <person name="Riley R."/>
            <person name="LaButti K."/>
            <person name="Andreopoulos B."/>
            <person name="Lipzen A."/>
            <person name="Chen C."/>
            <person name="Yanf M."/>
            <person name="Daum C."/>
            <person name="Ng V."/>
            <person name="Clum A."/>
            <person name="Steindorff A."/>
            <person name="Ohm R."/>
            <person name="Martin F."/>
            <person name="Silar P."/>
            <person name="Natvig D."/>
            <person name="Lalanne C."/>
            <person name="Gautier V."/>
            <person name="Ament-velasquez S.L."/>
            <person name="Kruys A."/>
            <person name="Hutchinson M.I."/>
            <person name="Powell A.J."/>
            <person name="Barry K."/>
            <person name="Miller A.N."/>
            <person name="Grigoriev I.V."/>
            <person name="Debuchy R."/>
            <person name="Gladieux P."/>
            <person name="Thoren M.H."/>
            <person name="Johannesson H."/>
        </authorList>
    </citation>
    <scope>NUCLEOTIDE SEQUENCE</scope>
    <source>
        <strain evidence="3">SMH3187-1</strain>
    </source>
</reference>